<reference evidence="2" key="1">
    <citation type="submission" date="2016-02" db="EMBL/GenBank/DDBJ databases">
        <authorList>
            <person name="liu f."/>
        </authorList>
    </citation>
    <scope>NUCLEOTIDE SEQUENCE [LARGE SCALE GENOMIC DNA]</scope>
</reference>
<proteinExistence type="predicted"/>
<accession>A0A170TG36</accession>
<evidence type="ECO:0000313" key="1">
    <source>
        <dbReference type="EMBL" id="CZB23065.1"/>
    </source>
</evidence>
<gene>
    <name evidence="1" type="ORF">FLM9_1562</name>
</gene>
<evidence type="ECO:0000313" key="2">
    <source>
        <dbReference type="Proteomes" id="UP000182631"/>
    </source>
</evidence>
<sequence>MDITYLYLAGSESWIVTQVSVRKVFEIIGIEINNFHDTHHHFGFFSS</sequence>
<dbReference type="AlphaFoldDB" id="A0A170TG36"/>
<dbReference type="EMBL" id="FITM01000166">
    <property type="protein sequence ID" value="CZB23065.1"/>
    <property type="molecule type" value="Genomic_DNA"/>
</dbReference>
<dbReference type="Proteomes" id="UP000182631">
    <property type="component" value="Unassembled WGS sequence"/>
</dbReference>
<protein>
    <submittedName>
        <fullName evidence="1">Uncharacterized protein</fullName>
    </submittedName>
</protein>
<organism evidence="1 2">
    <name type="scientific">Candidatus Synechococcus spongiarum</name>
    <dbReference type="NCBI Taxonomy" id="431041"/>
    <lineage>
        <taxon>Bacteria</taxon>
        <taxon>Bacillati</taxon>
        <taxon>Cyanobacteriota</taxon>
        <taxon>Cyanophyceae</taxon>
        <taxon>Synechococcales</taxon>
        <taxon>Synechococcaceae</taxon>
        <taxon>Synechococcus</taxon>
    </lineage>
</organism>
<keyword evidence="2" id="KW-1185">Reference proteome</keyword>
<name>A0A170TG36_9SYNE</name>